<evidence type="ECO:0000313" key="13">
    <source>
        <dbReference type="EMBL" id="AWB20472.1"/>
    </source>
</evidence>
<dbReference type="InterPro" id="IPR038072">
    <property type="entry name" value="GspK_central_sf"/>
</dbReference>
<evidence type="ECO:0000256" key="2">
    <source>
        <dbReference type="ARBA" id="ARBA00007246"/>
    </source>
</evidence>
<dbReference type="KEGG" id="mee:DA075_05575"/>
<dbReference type="PANTHER" id="PTHR38831:SF2">
    <property type="entry name" value="TYPE II SECRETION SYSTEM PROTEIN K"/>
    <property type="match status" value="1"/>
</dbReference>
<evidence type="ECO:0000256" key="1">
    <source>
        <dbReference type="ARBA" id="ARBA00004533"/>
    </source>
</evidence>
<dbReference type="EMBL" id="CP028843">
    <property type="protein sequence ID" value="AWB20472.1"/>
    <property type="molecule type" value="Genomic_DNA"/>
</dbReference>
<dbReference type="OrthoDB" id="8084719at2"/>
<evidence type="ECO:0000256" key="10">
    <source>
        <dbReference type="SAM" id="MobiDB-lite"/>
    </source>
</evidence>
<evidence type="ECO:0000256" key="11">
    <source>
        <dbReference type="SAM" id="Phobius"/>
    </source>
</evidence>
<keyword evidence="14" id="KW-1185">Reference proteome</keyword>
<evidence type="ECO:0000256" key="6">
    <source>
        <dbReference type="ARBA" id="ARBA00022692"/>
    </source>
</evidence>
<dbReference type="SUPFAM" id="SSF158544">
    <property type="entry name" value="GspK insert domain-like"/>
    <property type="match status" value="1"/>
</dbReference>
<evidence type="ECO:0000256" key="3">
    <source>
        <dbReference type="ARBA" id="ARBA00022448"/>
    </source>
</evidence>
<keyword evidence="5" id="KW-0997">Cell inner membrane</keyword>
<keyword evidence="9 11" id="KW-0472">Membrane</keyword>
<dbReference type="PANTHER" id="PTHR38831">
    <property type="entry name" value="TYPE II SECRETION SYSTEM PROTEIN K"/>
    <property type="match status" value="1"/>
</dbReference>
<keyword evidence="6 11" id="KW-0812">Transmembrane</keyword>
<feature type="transmembrane region" description="Helical" evidence="11">
    <location>
        <begin position="26"/>
        <end position="49"/>
    </location>
</feature>
<keyword evidence="8 11" id="KW-1133">Transmembrane helix</keyword>
<evidence type="ECO:0000313" key="14">
    <source>
        <dbReference type="Proteomes" id="UP000244755"/>
    </source>
</evidence>
<dbReference type="InterPro" id="IPR005628">
    <property type="entry name" value="GspK"/>
</dbReference>
<evidence type="ECO:0000256" key="9">
    <source>
        <dbReference type="ARBA" id="ARBA00023136"/>
    </source>
</evidence>
<keyword evidence="4" id="KW-1003">Cell membrane</keyword>
<feature type="region of interest" description="Disordered" evidence="10">
    <location>
        <begin position="1"/>
        <end position="21"/>
    </location>
</feature>
<dbReference type="GO" id="GO:0005886">
    <property type="term" value="C:plasma membrane"/>
    <property type="evidence" value="ECO:0007669"/>
    <property type="project" value="UniProtKB-SubCell"/>
</dbReference>
<dbReference type="InterPro" id="IPR049031">
    <property type="entry name" value="T2SSK_SAM-like_1st"/>
</dbReference>
<organism evidence="13 14">
    <name type="scientific">Methylobacterium currus</name>
    <dbReference type="NCBI Taxonomy" id="2051553"/>
    <lineage>
        <taxon>Bacteria</taxon>
        <taxon>Pseudomonadati</taxon>
        <taxon>Pseudomonadota</taxon>
        <taxon>Alphaproteobacteria</taxon>
        <taxon>Hyphomicrobiales</taxon>
        <taxon>Methylobacteriaceae</taxon>
        <taxon>Methylobacterium</taxon>
    </lineage>
</organism>
<keyword evidence="3" id="KW-0813">Transport</keyword>
<comment type="subcellular location">
    <subcellularLocation>
        <location evidence="1">Cell inner membrane</location>
    </subcellularLocation>
</comment>
<evidence type="ECO:0000256" key="4">
    <source>
        <dbReference type="ARBA" id="ARBA00022475"/>
    </source>
</evidence>
<proteinExistence type="inferred from homology"/>
<dbReference type="Proteomes" id="UP000244755">
    <property type="component" value="Chromosome 1"/>
</dbReference>
<evidence type="ECO:0000256" key="5">
    <source>
        <dbReference type="ARBA" id="ARBA00022519"/>
    </source>
</evidence>
<sequence>MAPPPDRPRRRPVSAPATGPSDQGEAGFVLLSVLAIFIVVGAVLAAAILQVRSATGLAQARAEAVRLQGAADGIARLIAYELELGRTYRRPGTGLPQDGTVTACPLAPGRTAFLSLQDQGTLIDLNTTPRPAMEEAFRLLGVPDRDALTLSAEIVDYRDPDDTPEPGGGAELPQYRAHGLPWGPRNAPFASIDEIDRLPSMTPAIAARLRLVLTIYNETGRFDLAALVRRANPSAIRSLPGSAGPVPSPRQVFRLSVVVEEGRARAGRSAIVNLGGGGFLVWQQTVAPDLGGGTVHPACAQVATALAVDP</sequence>
<evidence type="ECO:0000259" key="12">
    <source>
        <dbReference type="Pfam" id="PF21687"/>
    </source>
</evidence>
<evidence type="ECO:0000256" key="7">
    <source>
        <dbReference type="ARBA" id="ARBA00022927"/>
    </source>
</evidence>
<protein>
    <submittedName>
        <fullName evidence="13">General secretion pathway protein GspK</fullName>
    </submittedName>
</protein>
<evidence type="ECO:0000256" key="8">
    <source>
        <dbReference type="ARBA" id="ARBA00022989"/>
    </source>
</evidence>
<dbReference type="Gene3D" id="1.10.40.60">
    <property type="entry name" value="EpsJ-like"/>
    <property type="match status" value="1"/>
</dbReference>
<gene>
    <name evidence="13" type="ORF">DA075_05575</name>
</gene>
<comment type="similarity">
    <text evidence="2">Belongs to the GSP K family.</text>
</comment>
<dbReference type="Pfam" id="PF21687">
    <property type="entry name" value="T2SSK_1st"/>
    <property type="match status" value="1"/>
</dbReference>
<dbReference type="GO" id="GO:0009306">
    <property type="term" value="P:protein secretion"/>
    <property type="evidence" value="ECO:0007669"/>
    <property type="project" value="InterPro"/>
</dbReference>
<name>A0A2R4WG01_9HYPH</name>
<keyword evidence="7" id="KW-0653">Protein transport</keyword>
<reference evidence="13 14" key="1">
    <citation type="submission" date="2018-04" db="EMBL/GenBank/DDBJ databases">
        <title>Methylobacterium sp. PR1016A genome.</title>
        <authorList>
            <person name="Park W."/>
        </authorList>
    </citation>
    <scope>NUCLEOTIDE SEQUENCE [LARGE SCALE GENOMIC DNA]</scope>
    <source>
        <strain evidence="13 14">PR1016A</strain>
    </source>
</reference>
<accession>A0A2R4WG01</accession>
<feature type="domain" description="T2SS protein K first SAM-like" evidence="12">
    <location>
        <begin position="130"/>
        <end position="217"/>
    </location>
</feature>
<dbReference type="AlphaFoldDB" id="A0A2R4WG01"/>